<feature type="compositionally biased region" description="Low complexity" evidence="7">
    <location>
        <begin position="204"/>
        <end position="215"/>
    </location>
</feature>
<feature type="compositionally biased region" description="Basic and acidic residues" evidence="7">
    <location>
        <begin position="448"/>
        <end position="462"/>
    </location>
</feature>
<keyword evidence="5" id="KW-0175">Coiled coil</keyword>
<dbReference type="GO" id="GO:0000301">
    <property type="term" value="P:retrograde transport, vesicle recycling within Golgi"/>
    <property type="evidence" value="ECO:0007669"/>
    <property type="project" value="TreeGrafter"/>
</dbReference>
<comment type="caution">
    <text evidence="8">The sequence shown here is derived from an EMBL/GenBank/DDBJ whole genome shotgun (WGS) entry which is preliminary data.</text>
</comment>
<dbReference type="PANTHER" id="PTHR13815:SF7">
    <property type="entry name" value="GOLGIN SUBFAMILY A MEMBER 5"/>
    <property type="match status" value="1"/>
</dbReference>
<keyword evidence="6" id="KW-0472">Membrane</keyword>
<comment type="subcellular location">
    <subcellularLocation>
        <location evidence="1">Golgi apparatus membrane</location>
        <topology evidence="1">Single-pass membrane protein</topology>
    </subcellularLocation>
</comment>
<feature type="compositionally biased region" description="Polar residues" evidence="7">
    <location>
        <begin position="73"/>
        <end position="82"/>
    </location>
</feature>
<gene>
    <name evidence="8" type="ORF">SEMRO_357_G125660.1</name>
</gene>
<feature type="compositionally biased region" description="Low complexity" evidence="7">
    <location>
        <begin position="109"/>
        <end position="129"/>
    </location>
</feature>
<evidence type="ECO:0000256" key="2">
    <source>
        <dbReference type="ARBA" id="ARBA00022692"/>
    </source>
</evidence>
<feature type="compositionally biased region" description="Low complexity" evidence="7">
    <location>
        <begin position="180"/>
        <end position="189"/>
    </location>
</feature>
<feature type="region of interest" description="Disordered" evidence="7">
    <location>
        <begin position="26"/>
        <end position="287"/>
    </location>
</feature>
<feature type="compositionally biased region" description="Low complexity" evidence="7">
    <location>
        <begin position="83"/>
        <end position="97"/>
    </location>
</feature>
<evidence type="ECO:0000313" key="8">
    <source>
        <dbReference type="EMBL" id="CAB9508714.1"/>
    </source>
</evidence>
<feature type="region of interest" description="Disordered" evidence="7">
    <location>
        <begin position="438"/>
        <end position="465"/>
    </location>
</feature>
<feature type="compositionally biased region" description="Basic and acidic residues" evidence="7">
    <location>
        <begin position="373"/>
        <end position="383"/>
    </location>
</feature>
<dbReference type="Proteomes" id="UP001153069">
    <property type="component" value="Unassembled WGS sequence"/>
</dbReference>
<evidence type="ECO:0000256" key="7">
    <source>
        <dbReference type="SAM" id="MobiDB-lite"/>
    </source>
</evidence>
<reference evidence="8" key="1">
    <citation type="submission" date="2020-06" db="EMBL/GenBank/DDBJ databases">
        <authorList>
            <consortium name="Plant Systems Biology data submission"/>
        </authorList>
    </citation>
    <scope>NUCLEOTIDE SEQUENCE</scope>
    <source>
        <strain evidence="8">D6</strain>
    </source>
</reference>
<evidence type="ECO:0000256" key="4">
    <source>
        <dbReference type="ARBA" id="ARBA00023034"/>
    </source>
</evidence>
<proteinExistence type="predicted"/>
<evidence type="ECO:0000313" key="9">
    <source>
        <dbReference type="Proteomes" id="UP001153069"/>
    </source>
</evidence>
<evidence type="ECO:0000256" key="5">
    <source>
        <dbReference type="ARBA" id="ARBA00023054"/>
    </source>
</evidence>
<sequence>MSWFKQVNNLLEKLDDQVENVRDVLVEQQEDYFGTDESDDEDDEESGDEEDEDEDDDDDLEEEEEEIDLMTPEETQGQESLFPQTPTALEATATTPIAKPPAVPPPAVQPTEPTSNTGDPSKASPASSTKKQDTVVPADTKAKQLATPKQPSAVAKQQPASPAVTQMIPSTKQSADLTQKTPTPTSSKTVAKAAEKTPPPKQQPSPAKKSQPSPAGKATASTQSKPAPKNPEQPLPKSKAPPPPPKPQQVPSKKQPQPQQPRPPPKKAPGSSGSVNTNNKQQVLAEMRQLRKQVLSLQQELNAANKEIKAQQKELNSAATIVERERQELKEEKEDMKEDFEEEMENLKMAHQDTIANLKAAHKKQLLAVQEQLSHERAERQQEGGDLSQDLEETLQRERDALKQVVTLKEAKANLEGRVEKLTMQQESLQEKLDTALDAQKTAAERQQQAEHSLDDTLEQHKRQLKQRQIREAELERTIAEMGAALTVASSAANTTTAVPANGSGVPASFPEEDDKAAAALFKEKWEVAVEELETTKTQLRLESQRSEALRRELGEMNQERTLEAKTYQERQREYDQKLAEQSSTISRLEKTIHDLNLDDVPGANNEDTPSTATVQRLQRQLEECKTQTKRLSEQLLRQQGMSDVHKSEIMALKGRLKAANARADEAEKTAFQPPADNTRNYESEGGGGYGGGFQMRRRVKGRGYGGRNSVTVRSIRAALNMGPGSSMEDLGKTIDAVDSWMIDTGTVLRHEPLARLALLCYFVLIHLWCFGLVAFHVSEPSAAVGPMAMGHHGGGLRSALRGAAANPGAALETGNN</sequence>
<feature type="compositionally biased region" description="Polar residues" evidence="7">
    <location>
        <begin position="271"/>
        <end position="282"/>
    </location>
</feature>
<keyword evidence="9" id="KW-1185">Reference proteome</keyword>
<feature type="compositionally biased region" description="Pro residues" evidence="7">
    <location>
        <begin position="228"/>
        <end position="248"/>
    </location>
</feature>
<dbReference type="OrthoDB" id="248903at2759"/>
<keyword evidence="4" id="KW-0333">Golgi apparatus</keyword>
<dbReference type="GO" id="GO:0000139">
    <property type="term" value="C:Golgi membrane"/>
    <property type="evidence" value="ECO:0007669"/>
    <property type="project" value="UniProtKB-SubCell"/>
</dbReference>
<name>A0A9N8DZ64_9STRA</name>
<feature type="compositionally biased region" description="Pro residues" evidence="7">
    <location>
        <begin position="258"/>
        <end position="267"/>
    </location>
</feature>
<evidence type="ECO:0000256" key="3">
    <source>
        <dbReference type="ARBA" id="ARBA00022989"/>
    </source>
</evidence>
<dbReference type="GO" id="GO:0007030">
    <property type="term" value="P:Golgi organization"/>
    <property type="evidence" value="ECO:0007669"/>
    <property type="project" value="InterPro"/>
</dbReference>
<evidence type="ECO:0000256" key="6">
    <source>
        <dbReference type="ARBA" id="ARBA00023136"/>
    </source>
</evidence>
<dbReference type="InterPro" id="IPR019177">
    <property type="entry name" value="Golgin_subfamily_A_member_5"/>
</dbReference>
<accession>A0A9N8DZ64</accession>
<keyword evidence="3" id="KW-1133">Transmembrane helix</keyword>
<dbReference type="GO" id="GO:0031985">
    <property type="term" value="C:Golgi cisterna"/>
    <property type="evidence" value="ECO:0007669"/>
    <property type="project" value="TreeGrafter"/>
</dbReference>
<feature type="compositionally biased region" description="Pro residues" evidence="7">
    <location>
        <begin position="98"/>
        <end position="108"/>
    </location>
</feature>
<keyword evidence="2" id="KW-0812">Transmembrane</keyword>
<dbReference type="AlphaFoldDB" id="A0A9N8DZ64"/>
<protein>
    <submittedName>
        <fullName evidence="8">Uncharacterized protein</fullName>
    </submittedName>
</protein>
<dbReference type="EMBL" id="CAICTM010000356">
    <property type="protein sequence ID" value="CAB9508714.1"/>
    <property type="molecule type" value="Genomic_DNA"/>
</dbReference>
<organism evidence="8 9">
    <name type="scientific">Seminavis robusta</name>
    <dbReference type="NCBI Taxonomy" id="568900"/>
    <lineage>
        <taxon>Eukaryota</taxon>
        <taxon>Sar</taxon>
        <taxon>Stramenopiles</taxon>
        <taxon>Ochrophyta</taxon>
        <taxon>Bacillariophyta</taxon>
        <taxon>Bacillariophyceae</taxon>
        <taxon>Bacillariophycidae</taxon>
        <taxon>Naviculales</taxon>
        <taxon>Naviculaceae</taxon>
        <taxon>Seminavis</taxon>
    </lineage>
</organism>
<feature type="region of interest" description="Disordered" evidence="7">
    <location>
        <begin position="371"/>
        <end position="393"/>
    </location>
</feature>
<feature type="compositionally biased region" description="Acidic residues" evidence="7">
    <location>
        <begin position="28"/>
        <end position="68"/>
    </location>
</feature>
<dbReference type="PANTHER" id="PTHR13815">
    <property type="entry name" value="GOLGIN-84"/>
    <property type="match status" value="1"/>
</dbReference>
<evidence type="ECO:0000256" key="1">
    <source>
        <dbReference type="ARBA" id="ARBA00004194"/>
    </source>
</evidence>
<feature type="compositionally biased region" description="Polar residues" evidence="7">
    <location>
        <begin position="158"/>
        <end position="179"/>
    </location>
</feature>
<feature type="region of interest" description="Disordered" evidence="7">
    <location>
        <begin position="666"/>
        <end position="690"/>
    </location>
</feature>